<dbReference type="PIRSF" id="PIRSF016789">
    <property type="entry name" value="DUF454"/>
    <property type="match status" value="1"/>
</dbReference>
<dbReference type="AlphaFoldDB" id="A0A2U2HJ16"/>
<dbReference type="InterPro" id="IPR007401">
    <property type="entry name" value="DUF454"/>
</dbReference>
<name>A0A2U2HJ16_9BURK</name>
<evidence type="ECO:0000256" key="1">
    <source>
        <dbReference type="SAM" id="Phobius"/>
    </source>
</evidence>
<keyword evidence="1" id="KW-1133">Transmembrane helix</keyword>
<dbReference type="Proteomes" id="UP000241421">
    <property type="component" value="Unassembled WGS sequence"/>
</dbReference>
<dbReference type="PANTHER" id="PTHR35813">
    <property type="entry name" value="INNER MEMBRANE PROTEIN YBAN"/>
    <property type="match status" value="1"/>
</dbReference>
<keyword evidence="3" id="KW-1185">Reference proteome</keyword>
<evidence type="ECO:0000313" key="3">
    <source>
        <dbReference type="Proteomes" id="UP000241421"/>
    </source>
</evidence>
<dbReference type="RefSeq" id="WP_106758286.1">
    <property type="nucleotide sequence ID" value="NZ_PXWF02000241.1"/>
</dbReference>
<comment type="caution">
    <text evidence="2">The sequence shown here is derived from an EMBL/GenBank/DDBJ whole genome shotgun (WGS) entry which is preliminary data.</text>
</comment>
<gene>
    <name evidence="2" type="ORF">C7C56_015545</name>
</gene>
<sequence>MKLALNVAGVLFVLLGLIGAFLPLLPTTPFLLLAAACFARGTPRLHKWLLTNPVFGKYLDDYEQGRGIPARAKVLALSMMWSSLVLVMWRYDVLLARLLLAAMGCAVSVYLLRLPTRVARERQDADAPGGGAPD</sequence>
<accession>A0A2U2HJ16</accession>
<dbReference type="GO" id="GO:0005886">
    <property type="term" value="C:plasma membrane"/>
    <property type="evidence" value="ECO:0007669"/>
    <property type="project" value="TreeGrafter"/>
</dbReference>
<proteinExistence type="predicted"/>
<reference evidence="2 3" key="1">
    <citation type="submission" date="2018-04" db="EMBL/GenBank/DDBJ databases">
        <title>Massilia violaceinigra sp. nov., a novel purple-pigmented bacterium isolated from Tianshan glacier, Xinjiang, China.</title>
        <authorList>
            <person name="Wang H."/>
        </authorList>
    </citation>
    <scope>NUCLEOTIDE SEQUENCE [LARGE SCALE GENOMIC DNA]</scope>
    <source>
        <strain evidence="2 3">B448-2</strain>
    </source>
</reference>
<protein>
    <submittedName>
        <fullName evidence="2">DUF454 domain-containing protein</fullName>
    </submittedName>
</protein>
<dbReference type="PANTHER" id="PTHR35813:SF1">
    <property type="entry name" value="INNER MEMBRANE PROTEIN YBAN"/>
    <property type="match status" value="1"/>
</dbReference>
<evidence type="ECO:0000313" key="2">
    <source>
        <dbReference type="EMBL" id="PWF46729.1"/>
    </source>
</evidence>
<organism evidence="2 3">
    <name type="scientific">Massilia glaciei</name>
    <dbReference type="NCBI Taxonomy" id="1524097"/>
    <lineage>
        <taxon>Bacteria</taxon>
        <taxon>Pseudomonadati</taxon>
        <taxon>Pseudomonadota</taxon>
        <taxon>Betaproteobacteria</taxon>
        <taxon>Burkholderiales</taxon>
        <taxon>Oxalobacteraceae</taxon>
        <taxon>Telluria group</taxon>
        <taxon>Massilia</taxon>
    </lineage>
</organism>
<dbReference type="Pfam" id="PF04304">
    <property type="entry name" value="DUF454"/>
    <property type="match status" value="1"/>
</dbReference>
<dbReference type="EMBL" id="PXWF02000241">
    <property type="protein sequence ID" value="PWF46729.1"/>
    <property type="molecule type" value="Genomic_DNA"/>
</dbReference>
<keyword evidence="1" id="KW-0812">Transmembrane</keyword>
<dbReference type="OrthoDB" id="9816293at2"/>
<keyword evidence="1" id="KW-0472">Membrane</keyword>
<feature type="transmembrane region" description="Helical" evidence="1">
    <location>
        <begin position="95"/>
        <end position="112"/>
    </location>
</feature>
<feature type="transmembrane region" description="Helical" evidence="1">
    <location>
        <begin position="12"/>
        <end position="39"/>
    </location>
</feature>